<dbReference type="Gene3D" id="1.10.238.10">
    <property type="entry name" value="EF-hand"/>
    <property type="match status" value="1"/>
</dbReference>
<dbReference type="InterPro" id="IPR018247">
    <property type="entry name" value="EF_Hand_1_Ca_BS"/>
</dbReference>
<dbReference type="EMBL" id="JAAUHK010000197">
    <property type="protein sequence ID" value="KAF4638582.1"/>
    <property type="molecule type" value="Genomic_DNA"/>
</dbReference>
<gene>
    <name evidence="3" type="ORF">TGRH88_061900</name>
</gene>
<sequence length="415" mass="47294">MPYFRSSRYEYSVQFVERNPADDLFLFRVTFSSPTPEKPVPEAEAHVHFQLKGWFLKNLRTSQLTGRDLQDVEAAVGKSPLIAEKPDKEPPIVFWIVQDKLRLRRQNTMRTAFEISRMNVDGAPIAQLLHEQKIACILDEKSAEYEAQSNARREALTAAATEAARQKEREARQSGRAILTPRMLFEVPQEDLPLEQVLEKVFHAADEDKEGKLSHKDVADLLLASPLGLQRWDLLLLLAAAAHEDRQGYIRYQDFVQQAPGVIRTLRERRKVSANTNQCHVTDEAVQLCYRDELEDSWRIMRDIFEAADPSAATTGKLPRGLLLDCLRSRPERFSSMEVTLLMQLAPTGDNGCVAFHSFPSMLRILRRESINNAVLETDKNALREEILLALHKVYVPPEHLGKYSSPFCGFFALP</sequence>
<dbReference type="VEuPathDB" id="ToxoDB:TGME49_247850"/>
<name>A0A7J6JW14_TOXGO</name>
<reference evidence="3 4" key="1">
    <citation type="submission" date="2020-03" db="EMBL/GenBank/DDBJ databases">
        <title>Genome sequence of Toxoplasma gondii RH-88 strain.</title>
        <authorList>
            <person name="Lorenzi H.A."/>
            <person name="Venepally P."/>
            <person name="Rozenberg A."/>
            <person name="Sibley D."/>
        </authorList>
    </citation>
    <scope>NUCLEOTIDE SEQUENCE [LARGE SCALE GENOMIC DNA]</scope>
    <source>
        <strain evidence="3 4">RH-88</strain>
    </source>
</reference>
<organism evidence="3 4">
    <name type="scientific">Toxoplasma gondii</name>
    <dbReference type="NCBI Taxonomy" id="5811"/>
    <lineage>
        <taxon>Eukaryota</taxon>
        <taxon>Sar</taxon>
        <taxon>Alveolata</taxon>
        <taxon>Apicomplexa</taxon>
        <taxon>Conoidasida</taxon>
        <taxon>Coccidia</taxon>
        <taxon>Eucoccidiorida</taxon>
        <taxon>Eimeriorina</taxon>
        <taxon>Sarcocystidae</taxon>
        <taxon>Toxoplasma</taxon>
    </lineage>
</organism>
<dbReference type="InterPro" id="IPR025663">
    <property type="entry name" value="AKAP_28"/>
</dbReference>
<evidence type="ECO:0000313" key="4">
    <source>
        <dbReference type="Proteomes" id="UP000557509"/>
    </source>
</evidence>
<evidence type="ECO:0000259" key="2">
    <source>
        <dbReference type="PROSITE" id="PS50222"/>
    </source>
</evidence>
<keyword evidence="1" id="KW-0106">Calcium</keyword>
<keyword evidence="4" id="KW-1185">Reference proteome</keyword>
<accession>A0A7J6JW14</accession>
<evidence type="ECO:0000313" key="3">
    <source>
        <dbReference type="EMBL" id="KAF4638582.1"/>
    </source>
</evidence>
<dbReference type="AlphaFoldDB" id="A0A7J6JW14"/>
<protein>
    <recommendedName>
        <fullName evidence="2">EF-hand domain-containing protein</fullName>
    </recommendedName>
</protein>
<dbReference type="InterPro" id="IPR002048">
    <property type="entry name" value="EF_hand_dom"/>
</dbReference>
<dbReference type="PROSITE" id="PS50222">
    <property type="entry name" value="EF_HAND_2"/>
    <property type="match status" value="1"/>
</dbReference>
<dbReference type="Proteomes" id="UP000557509">
    <property type="component" value="Unassembled WGS sequence"/>
</dbReference>
<comment type="caution">
    <text evidence="3">The sequence shown here is derived from an EMBL/GenBank/DDBJ whole genome shotgun (WGS) entry which is preliminary data.</text>
</comment>
<proteinExistence type="predicted"/>
<dbReference type="GO" id="GO:0005509">
    <property type="term" value="F:calcium ion binding"/>
    <property type="evidence" value="ECO:0007669"/>
    <property type="project" value="InterPro"/>
</dbReference>
<evidence type="ECO:0000256" key="1">
    <source>
        <dbReference type="ARBA" id="ARBA00022837"/>
    </source>
</evidence>
<dbReference type="SUPFAM" id="SSF47473">
    <property type="entry name" value="EF-hand"/>
    <property type="match status" value="1"/>
</dbReference>
<dbReference type="Pfam" id="PF14469">
    <property type="entry name" value="AKAP28"/>
    <property type="match status" value="1"/>
</dbReference>
<feature type="domain" description="EF-hand" evidence="2">
    <location>
        <begin position="193"/>
        <end position="228"/>
    </location>
</feature>
<dbReference type="PROSITE" id="PS00018">
    <property type="entry name" value="EF_HAND_1"/>
    <property type="match status" value="1"/>
</dbReference>
<dbReference type="InterPro" id="IPR011992">
    <property type="entry name" value="EF-hand-dom_pair"/>
</dbReference>